<dbReference type="Proteomes" id="UP000044841">
    <property type="component" value="Unassembled WGS sequence"/>
</dbReference>
<evidence type="ECO:0000313" key="2">
    <source>
        <dbReference type="Proteomes" id="UP000044841"/>
    </source>
</evidence>
<reference evidence="1 2" key="1">
    <citation type="submission" date="2015-07" db="EMBL/GenBank/DDBJ databases">
        <authorList>
            <person name="Noorani M."/>
        </authorList>
    </citation>
    <scope>NUCLEOTIDE SEQUENCE [LARGE SCALE GENOMIC DNA]</scope>
    <source>
        <strain evidence="1">BBA 69670</strain>
    </source>
</reference>
<keyword evidence="2" id="KW-1185">Reference proteome</keyword>
<evidence type="ECO:0000313" key="1">
    <source>
        <dbReference type="EMBL" id="CUA74203.1"/>
    </source>
</evidence>
<dbReference type="EMBL" id="CYGV01001419">
    <property type="protein sequence ID" value="CUA74203.1"/>
    <property type="molecule type" value="Genomic_DNA"/>
</dbReference>
<gene>
    <name evidence="1" type="ORF">RSOLAG22IIIB_11042</name>
</gene>
<proteinExistence type="predicted"/>
<dbReference type="AlphaFoldDB" id="A0A0K6G6F2"/>
<accession>A0A0K6G6F2</accession>
<protein>
    <submittedName>
        <fullName evidence="1">Uncharacterized protein</fullName>
    </submittedName>
</protein>
<name>A0A0K6G6F2_9AGAM</name>
<sequence length="472" mass="53143">MFPKGVSSLKQLAGKDHRALQWLHVPVVAHAPNADQGGVGSNRLTKATRAILDCMFLAQYQVHTDKTIADYEASYKEFHQHKEVYKKIWDYEGFLVWHQEQTTKERQRAALEESLEDNLLAANNALQDEEEHQSGTDEEEGSGDEEQAVWVNETVIATSQANGTTVQGHGTSTLSFQSAQSSQSHPIGWATDRLLDSVSVPRDTIQVLFTPLSYSTRRPSPLLNAVESYAISKQPSFSSVNFADLLRDVNLPDFLCNLARHPYFGTLPFSIDALTDFYFWDSFRVRIPTSQFAPEPRLARIYAISGLKEHRTVIPKPGPTPRSDAVFYLPCSDPDFNHADAKLHDLDTNYQTLADYRVGRLVLIFSLALTTEVPIPRLMAYVERFTAISKKRSGVSGPHAVAKSTILGRTRYECVFLDQIIRPCPLAPIINGPAERGIEGHESLSYYNSFYINKYRHPRDFAWLHQLQCPAS</sequence>
<organism evidence="1 2">
    <name type="scientific">Rhizoctonia solani</name>
    <dbReference type="NCBI Taxonomy" id="456999"/>
    <lineage>
        <taxon>Eukaryota</taxon>
        <taxon>Fungi</taxon>
        <taxon>Dikarya</taxon>
        <taxon>Basidiomycota</taxon>
        <taxon>Agaricomycotina</taxon>
        <taxon>Agaricomycetes</taxon>
        <taxon>Cantharellales</taxon>
        <taxon>Ceratobasidiaceae</taxon>
        <taxon>Rhizoctonia</taxon>
    </lineage>
</organism>